<dbReference type="InterPro" id="IPR036291">
    <property type="entry name" value="NAD(P)-bd_dom_sf"/>
</dbReference>
<dbReference type="AlphaFoldDB" id="A0AAW8JHY1"/>
<comment type="caution">
    <text evidence="2">The sequence shown here is derived from an EMBL/GenBank/DDBJ whole genome shotgun (WGS) entry which is preliminary data.</text>
</comment>
<dbReference type="SUPFAM" id="SSF50129">
    <property type="entry name" value="GroES-like"/>
    <property type="match status" value="1"/>
</dbReference>
<evidence type="ECO:0000313" key="3">
    <source>
        <dbReference type="Proteomes" id="UP001243195"/>
    </source>
</evidence>
<keyword evidence="2" id="KW-0560">Oxidoreductase</keyword>
<sequence>MKAIQFDYYGDVDVLEINEVAMPIPNDEQVLIKIKAFGINPLDWKLRAGIMQHFFTLNFPHLLGAEFAGVISKIGKNVTQFKVGDHVYGRANHTYAQYSVAHPSSLQIIPEFLDFAQAASLPSGSQIAYSALSVIGQIKKGQDVLIHAGAGSVGSNAIQIAKKFGANITTTVSENNLNLAKKLGADHIIDYKKTKLQHIDQRFDLILDTVGGQTQIDSWELLKDQGTLVTLVSDEREHFKTPKKDQNYYFMHGIQGNIFNTVHQMIVDRDIQPVIDHIYDFKHIADAQKRSQNGHLSGKIVVTI</sequence>
<dbReference type="GO" id="GO:0016491">
    <property type="term" value="F:oxidoreductase activity"/>
    <property type="evidence" value="ECO:0007669"/>
    <property type="project" value="UniProtKB-KW"/>
</dbReference>
<organism evidence="2 3">
    <name type="scientific">Acinetobacter gerneri</name>
    <dbReference type="NCBI Taxonomy" id="202952"/>
    <lineage>
        <taxon>Bacteria</taxon>
        <taxon>Pseudomonadati</taxon>
        <taxon>Pseudomonadota</taxon>
        <taxon>Gammaproteobacteria</taxon>
        <taxon>Moraxellales</taxon>
        <taxon>Moraxellaceae</taxon>
        <taxon>Acinetobacter</taxon>
    </lineage>
</organism>
<protein>
    <submittedName>
        <fullName evidence="2">NADP-dependent oxidoreductase</fullName>
        <ecNumber evidence="2">1.-.-.-</ecNumber>
    </submittedName>
</protein>
<evidence type="ECO:0000313" key="2">
    <source>
        <dbReference type="EMBL" id="MDQ9071843.1"/>
    </source>
</evidence>
<dbReference type="SUPFAM" id="SSF51735">
    <property type="entry name" value="NAD(P)-binding Rossmann-fold domains"/>
    <property type="match status" value="1"/>
</dbReference>
<proteinExistence type="predicted"/>
<dbReference type="InterPro" id="IPR050700">
    <property type="entry name" value="YIM1/Zinc_Alcohol_DH_Fams"/>
</dbReference>
<dbReference type="InterPro" id="IPR011032">
    <property type="entry name" value="GroES-like_sf"/>
</dbReference>
<dbReference type="InterPro" id="IPR013154">
    <property type="entry name" value="ADH-like_N"/>
</dbReference>
<accession>A0AAW8JHY1</accession>
<dbReference type="CDD" id="cd05289">
    <property type="entry name" value="MDR_like_2"/>
    <property type="match status" value="1"/>
</dbReference>
<dbReference type="RefSeq" id="WP_308956359.1">
    <property type="nucleotide sequence ID" value="NZ_JAVICY010000015.1"/>
</dbReference>
<dbReference type="SMART" id="SM00829">
    <property type="entry name" value="PKS_ER"/>
    <property type="match status" value="1"/>
</dbReference>
<feature type="domain" description="Enoyl reductase (ER)" evidence="1">
    <location>
        <begin position="10"/>
        <end position="302"/>
    </location>
</feature>
<evidence type="ECO:0000259" key="1">
    <source>
        <dbReference type="SMART" id="SM00829"/>
    </source>
</evidence>
<dbReference type="Gene3D" id="3.40.50.720">
    <property type="entry name" value="NAD(P)-binding Rossmann-like Domain"/>
    <property type="match status" value="1"/>
</dbReference>
<dbReference type="EMBL" id="JAVIDA010000012">
    <property type="protein sequence ID" value="MDQ9071843.1"/>
    <property type="molecule type" value="Genomic_DNA"/>
</dbReference>
<gene>
    <name evidence="2" type="ORF">RFH51_10275</name>
</gene>
<reference evidence="2" key="1">
    <citation type="submission" date="2023-08" db="EMBL/GenBank/DDBJ databases">
        <title>Emergence of clinically-relevant ST2 carbapenem-resistant Acinetobacter baumannii strains in hospital sewages in Zhejiang, East of China.</title>
        <authorList>
            <person name="Kaichao C."/>
            <person name="Zhang R."/>
        </authorList>
    </citation>
    <scope>NUCLEOTIDE SEQUENCE</scope>
    <source>
        <strain evidence="2">M-SY-60</strain>
    </source>
</reference>
<dbReference type="EC" id="1.-.-.-" evidence="2"/>
<dbReference type="PANTHER" id="PTHR11695:SF648">
    <property type="entry name" value="ZINC-BINDING OXIDOREDUCTASE"/>
    <property type="match status" value="1"/>
</dbReference>
<name>A0AAW8JHY1_9GAMM</name>
<dbReference type="Gene3D" id="3.90.180.10">
    <property type="entry name" value="Medium-chain alcohol dehydrogenases, catalytic domain"/>
    <property type="match status" value="1"/>
</dbReference>
<dbReference type="Proteomes" id="UP001243195">
    <property type="component" value="Unassembled WGS sequence"/>
</dbReference>
<dbReference type="PANTHER" id="PTHR11695">
    <property type="entry name" value="ALCOHOL DEHYDROGENASE RELATED"/>
    <property type="match status" value="1"/>
</dbReference>
<dbReference type="Pfam" id="PF13602">
    <property type="entry name" value="ADH_zinc_N_2"/>
    <property type="match status" value="1"/>
</dbReference>
<dbReference type="Pfam" id="PF08240">
    <property type="entry name" value="ADH_N"/>
    <property type="match status" value="1"/>
</dbReference>
<dbReference type="InterPro" id="IPR020843">
    <property type="entry name" value="ER"/>
</dbReference>